<reference evidence="3 4" key="1">
    <citation type="journal article" date="2013" name="BMC Genomics">
        <title>Genomics-driven discovery of the pneumocandin biosynthetic gene cluster in the fungus Glarea lozoyensis.</title>
        <authorList>
            <person name="Chen L."/>
            <person name="Yue Q."/>
            <person name="Zhang X."/>
            <person name="Xiang M."/>
            <person name="Wang C."/>
            <person name="Li S."/>
            <person name="Che Y."/>
            <person name="Ortiz-Lopez F.J."/>
            <person name="Bills G.F."/>
            <person name="Liu X."/>
            <person name="An Z."/>
        </authorList>
    </citation>
    <scope>NUCLEOTIDE SEQUENCE [LARGE SCALE GENOMIC DNA]</scope>
    <source>
        <strain evidence="4">ATCC 20868 / MF5171</strain>
    </source>
</reference>
<sequence length="216" mass="22863">MELRELRLAMSQRFVSPILTLKTTSSNVISEPFENKPYGGFTPLFVCDKLGNFPSRFCCGSNRGNCCTVATFDYGSTGTSFKTGMDQMILELAALNSSSAASVAPMTVTVTATLSATGISAASASQSSTAVSSTSNLGTTIGLAIGIPVGILALGLLGFLFYRQRSINRNIVIQAAVSEVKSSVYRQPSTTSYRSSKSEYSSSKGFSEMPRHEVPG</sequence>
<organism evidence="3 4">
    <name type="scientific">Glarea lozoyensis (strain ATCC 20868 / MF5171)</name>
    <dbReference type="NCBI Taxonomy" id="1116229"/>
    <lineage>
        <taxon>Eukaryota</taxon>
        <taxon>Fungi</taxon>
        <taxon>Dikarya</taxon>
        <taxon>Ascomycota</taxon>
        <taxon>Pezizomycotina</taxon>
        <taxon>Leotiomycetes</taxon>
        <taxon>Helotiales</taxon>
        <taxon>Helotiaceae</taxon>
        <taxon>Glarea</taxon>
    </lineage>
</organism>
<gene>
    <name evidence="3" type="ORF">GLAREA_05354</name>
</gene>
<dbReference type="RefSeq" id="XP_008076834.1">
    <property type="nucleotide sequence ID" value="XM_008078643.1"/>
</dbReference>
<protein>
    <recommendedName>
        <fullName evidence="5">Mid2 domain-containing protein</fullName>
    </recommendedName>
</protein>
<dbReference type="EMBL" id="KE145353">
    <property type="protein sequence ID" value="EPE36016.1"/>
    <property type="molecule type" value="Genomic_DNA"/>
</dbReference>
<proteinExistence type="predicted"/>
<evidence type="ECO:0000313" key="4">
    <source>
        <dbReference type="Proteomes" id="UP000016922"/>
    </source>
</evidence>
<dbReference type="GeneID" id="19464408"/>
<feature type="region of interest" description="Disordered" evidence="1">
    <location>
        <begin position="186"/>
        <end position="216"/>
    </location>
</feature>
<evidence type="ECO:0000313" key="3">
    <source>
        <dbReference type="EMBL" id="EPE36016.1"/>
    </source>
</evidence>
<evidence type="ECO:0008006" key="5">
    <source>
        <dbReference type="Google" id="ProtNLM"/>
    </source>
</evidence>
<feature type="transmembrane region" description="Helical" evidence="2">
    <location>
        <begin position="141"/>
        <end position="162"/>
    </location>
</feature>
<dbReference type="Proteomes" id="UP000016922">
    <property type="component" value="Unassembled WGS sequence"/>
</dbReference>
<name>S3DVN3_GLAL2</name>
<keyword evidence="2" id="KW-1133">Transmembrane helix</keyword>
<dbReference type="KEGG" id="glz:GLAREA_05354"/>
<evidence type="ECO:0000256" key="2">
    <source>
        <dbReference type="SAM" id="Phobius"/>
    </source>
</evidence>
<keyword evidence="4" id="KW-1185">Reference proteome</keyword>
<dbReference type="STRING" id="1116229.S3DVN3"/>
<dbReference type="HOGENOM" id="CLU_1277720_0_0_1"/>
<keyword evidence="2" id="KW-0812">Transmembrane</keyword>
<accession>S3DVN3</accession>
<evidence type="ECO:0000256" key="1">
    <source>
        <dbReference type="SAM" id="MobiDB-lite"/>
    </source>
</evidence>
<keyword evidence="2" id="KW-0472">Membrane</keyword>
<dbReference type="OrthoDB" id="3558069at2759"/>
<feature type="compositionally biased region" description="Low complexity" evidence="1">
    <location>
        <begin position="189"/>
        <end position="208"/>
    </location>
</feature>
<dbReference type="AlphaFoldDB" id="S3DVN3"/>